<dbReference type="InterPro" id="IPR043128">
    <property type="entry name" value="Rev_trsase/Diguanyl_cyclase"/>
</dbReference>
<dbReference type="Pfam" id="PF00990">
    <property type="entry name" value="GGDEF"/>
    <property type="match status" value="1"/>
</dbReference>
<dbReference type="OrthoDB" id="5347995at2"/>
<evidence type="ECO:0000313" key="3">
    <source>
        <dbReference type="Proteomes" id="UP000290657"/>
    </source>
</evidence>
<dbReference type="InterPro" id="IPR029787">
    <property type="entry name" value="Nucleotide_cyclase"/>
</dbReference>
<keyword evidence="3" id="KW-1185">Reference proteome</keyword>
<comment type="caution">
    <text evidence="2">The sequence shown here is derived from an EMBL/GenBank/DDBJ whole genome shotgun (WGS) entry which is preliminary data.</text>
</comment>
<gene>
    <name evidence="2" type="ORF">CRV04_04600</name>
</gene>
<accession>A0A4Q0XSA5</accession>
<dbReference type="SMART" id="SM00267">
    <property type="entry name" value="GGDEF"/>
    <property type="match status" value="1"/>
</dbReference>
<feature type="domain" description="GGDEF" evidence="1">
    <location>
        <begin position="176"/>
        <end position="312"/>
    </location>
</feature>
<dbReference type="RefSeq" id="WP_128995635.1">
    <property type="nucleotide sequence ID" value="NZ_PDKN01000002.1"/>
</dbReference>
<sequence length="321" mass="37250">MSDLIRSSIKKILEDNCLKNDFYSYFKFYERLRGLSNVQAIYKELQQWLEITYEVKHLKITIRALMDKTEEIAYQNGDDAVYNEALSSTYDVDMNSNISISFTLMSNDEKHHKELMSKERYISTLFYMIAPLISTVSYQALVKDLSLRDTLTNAYNRKFLIEHLSKVLPLAKRESKNVAFLMVGIDHYKAVIDEFDYSIGDKVIINLANVLQENVRESDLVVRLESDEFFIVLYGITEQKDAEYVAQKLIDSFAQSEVIVNKEGHILKKTICVGITQYDHDIESSNEILKNADISLYEAKNLGRGRFLTYKPEQENTVELF</sequence>
<name>A0A4Q0XSA5_9BACT</name>
<evidence type="ECO:0000259" key="1">
    <source>
        <dbReference type="PROSITE" id="PS50887"/>
    </source>
</evidence>
<dbReference type="SUPFAM" id="SSF55073">
    <property type="entry name" value="Nucleotide cyclase"/>
    <property type="match status" value="1"/>
</dbReference>
<organism evidence="2 3">
    <name type="scientific">Candidatus Marinarcus aquaticus</name>
    <dbReference type="NCBI Taxonomy" id="2044504"/>
    <lineage>
        <taxon>Bacteria</taxon>
        <taxon>Pseudomonadati</taxon>
        <taxon>Campylobacterota</taxon>
        <taxon>Epsilonproteobacteria</taxon>
        <taxon>Campylobacterales</taxon>
        <taxon>Arcobacteraceae</taxon>
        <taxon>Candidatus Marinarcus</taxon>
    </lineage>
</organism>
<dbReference type="PROSITE" id="PS50887">
    <property type="entry name" value="GGDEF"/>
    <property type="match status" value="1"/>
</dbReference>
<dbReference type="Gene3D" id="3.30.70.270">
    <property type="match status" value="1"/>
</dbReference>
<dbReference type="CDD" id="cd01949">
    <property type="entry name" value="GGDEF"/>
    <property type="match status" value="1"/>
</dbReference>
<proteinExistence type="predicted"/>
<dbReference type="PANTHER" id="PTHR46663:SF2">
    <property type="entry name" value="GGDEF DOMAIN-CONTAINING PROTEIN"/>
    <property type="match status" value="1"/>
</dbReference>
<dbReference type="Proteomes" id="UP000290657">
    <property type="component" value="Unassembled WGS sequence"/>
</dbReference>
<reference evidence="2 3" key="1">
    <citation type="submission" date="2017-10" db="EMBL/GenBank/DDBJ databases">
        <title>Genomics of the genus Arcobacter.</title>
        <authorList>
            <person name="Perez-Cataluna A."/>
            <person name="Figueras M.J."/>
        </authorList>
    </citation>
    <scope>NUCLEOTIDE SEQUENCE [LARGE SCALE GENOMIC DNA]</scope>
    <source>
        <strain evidence="2 3">CECT 8987</strain>
    </source>
</reference>
<dbReference type="InterPro" id="IPR000160">
    <property type="entry name" value="GGDEF_dom"/>
</dbReference>
<dbReference type="AlphaFoldDB" id="A0A4Q0XSA5"/>
<dbReference type="EMBL" id="PDKN01000002">
    <property type="protein sequence ID" value="RXJ60286.1"/>
    <property type="molecule type" value="Genomic_DNA"/>
</dbReference>
<protein>
    <recommendedName>
        <fullName evidence="1">GGDEF domain-containing protein</fullName>
    </recommendedName>
</protein>
<dbReference type="InterPro" id="IPR052163">
    <property type="entry name" value="DGC-Regulatory_Protein"/>
</dbReference>
<dbReference type="PANTHER" id="PTHR46663">
    <property type="entry name" value="DIGUANYLATE CYCLASE DGCT-RELATED"/>
    <property type="match status" value="1"/>
</dbReference>
<dbReference type="NCBIfam" id="TIGR00254">
    <property type="entry name" value="GGDEF"/>
    <property type="match status" value="1"/>
</dbReference>
<evidence type="ECO:0000313" key="2">
    <source>
        <dbReference type="EMBL" id="RXJ60286.1"/>
    </source>
</evidence>